<gene>
    <name evidence="3" type="ORF">V1264_007128</name>
</gene>
<dbReference type="InterPro" id="IPR017853">
    <property type="entry name" value="GH"/>
</dbReference>
<evidence type="ECO:0000313" key="4">
    <source>
        <dbReference type="Proteomes" id="UP001374579"/>
    </source>
</evidence>
<dbReference type="EMBL" id="JBAMIC010000019">
    <property type="protein sequence ID" value="KAK7093362.1"/>
    <property type="molecule type" value="Genomic_DNA"/>
</dbReference>
<name>A0AAN9G3E9_9CAEN</name>
<dbReference type="GO" id="GO:0016020">
    <property type="term" value="C:membrane"/>
    <property type="evidence" value="ECO:0007669"/>
    <property type="project" value="InterPro"/>
</dbReference>
<dbReference type="SUPFAM" id="SSF51445">
    <property type="entry name" value="(Trans)glycosidases"/>
    <property type="match status" value="1"/>
</dbReference>
<dbReference type="GO" id="GO:0031012">
    <property type="term" value="C:extracellular matrix"/>
    <property type="evidence" value="ECO:0007669"/>
    <property type="project" value="TreeGrafter"/>
</dbReference>
<dbReference type="PANTHER" id="PTHR46145:SF4">
    <property type="entry name" value="HEPARANASE"/>
    <property type="match status" value="1"/>
</dbReference>
<dbReference type="GO" id="GO:0005615">
    <property type="term" value="C:extracellular space"/>
    <property type="evidence" value="ECO:0007669"/>
    <property type="project" value="TreeGrafter"/>
</dbReference>
<sequence>MLTISTAGIIMTLCLLKSAEASSVRFFSVDRTQQKDGAPPSGKSKAVDEPIVVNVNLQQSFSTIDDRFVGVTLDLWSLLDTWGTLDFNSRQVQNMARALAPCYFRLGGGGSDSMTFVVDDIDTHLKHPVPNPPLFNLTATQWIAVNEFVQAVGWDFIFDFNALKRNADGSWNPDNARQLLQFSADRNYTIVGFQLGNEYEYFPGNYQKNLSAEQYAKDTVSLRQLLTEFPNYYSSFITGPETVNTAVQYFKAYLAAGAYKTVRAASFHQYYFAAPNGALANFTDVQVMDLLVARLDDVIGQASSVDPQLPLWLTETSSAALGGMFGVSDRFVAGFLWLDKLGLCASRSIQTVIRQDFYGGNYSLIDANLNPNPDFWLTVLYKRIVRGAVFHATGRHDVRVYAACANTDNFPAGSLVVYMLNPNNCTVTFDLRQFNTQPRFSYSLTAGDSDGLVSKFMALNGVKLELVNDELPDLKPESAPRGVVTVPAYSYTFLVFPEAGVSICLH</sequence>
<evidence type="ECO:0000256" key="2">
    <source>
        <dbReference type="SAM" id="SignalP"/>
    </source>
</evidence>
<comment type="caution">
    <text evidence="3">The sequence shown here is derived from an EMBL/GenBank/DDBJ whole genome shotgun (WGS) entry which is preliminary data.</text>
</comment>
<feature type="signal peptide" evidence="2">
    <location>
        <begin position="1"/>
        <end position="21"/>
    </location>
</feature>
<dbReference type="Gene3D" id="3.20.20.80">
    <property type="entry name" value="Glycosidases"/>
    <property type="match status" value="1"/>
</dbReference>
<dbReference type="AlphaFoldDB" id="A0AAN9G3E9"/>
<keyword evidence="2" id="KW-0732">Signal</keyword>
<dbReference type="InterPro" id="IPR005199">
    <property type="entry name" value="Glyco_hydro_79"/>
</dbReference>
<dbReference type="PANTHER" id="PTHR46145">
    <property type="entry name" value="HEPARANASE"/>
    <property type="match status" value="1"/>
</dbReference>
<reference evidence="3 4" key="1">
    <citation type="submission" date="2024-02" db="EMBL/GenBank/DDBJ databases">
        <title>Chromosome-scale genome assembly of the rough periwinkle Littorina saxatilis.</title>
        <authorList>
            <person name="De Jode A."/>
            <person name="Faria R."/>
            <person name="Formenti G."/>
            <person name="Sims Y."/>
            <person name="Smith T.P."/>
            <person name="Tracey A."/>
            <person name="Wood J.M.D."/>
            <person name="Zagrodzka Z.B."/>
            <person name="Johannesson K."/>
            <person name="Butlin R.K."/>
            <person name="Leder E.H."/>
        </authorList>
    </citation>
    <scope>NUCLEOTIDE SEQUENCE [LARGE SCALE GENOMIC DNA]</scope>
    <source>
        <strain evidence="3">Snail1</strain>
        <tissue evidence="3">Muscle</tissue>
    </source>
</reference>
<comment type="similarity">
    <text evidence="1">Belongs to the glycosyl hydrolase 79 family.</text>
</comment>
<keyword evidence="4" id="KW-1185">Reference proteome</keyword>
<evidence type="ECO:0000313" key="3">
    <source>
        <dbReference type="EMBL" id="KAK7093362.1"/>
    </source>
</evidence>
<dbReference type="Proteomes" id="UP001374579">
    <property type="component" value="Unassembled WGS sequence"/>
</dbReference>
<organism evidence="3 4">
    <name type="scientific">Littorina saxatilis</name>
    <dbReference type="NCBI Taxonomy" id="31220"/>
    <lineage>
        <taxon>Eukaryota</taxon>
        <taxon>Metazoa</taxon>
        <taxon>Spiralia</taxon>
        <taxon>Lophotrochozoa</taxon>
        <taxon>Mollusca</taxon>
        <taxon>Gastropoda</taxon>
        <taxon>Caenogastropoda</taxon>
        <taxon>Littorinimorpha</taxon>
        <taxon>Littorinoidea</taxon>
        <taxon>Littorinidae</taxon>
        <taxon>Littorina</taxon>
    </lineage>
</organism>
<proteinExistence type="inferred from homology"/>
<accession>A0AAN9G3E9</accession>
<evidence type="ECO:0008006" key="5">
    <source>
        <dbReference type="Google" id="ProtNLM"/>
    </source>
</evidence>
<protein>
    <recommendedName>
        <fullName evidence="5">Heparanase</fullName>
    </recommendedName>
</protein>
<dbReference type="Pfam" id="PF03662">
    <property type="entry name" value="Glyco_hydro_79n"/>
    <property type="match status" value="1"/>
</dbReference>
<feature type="chain" id="PRO_5042851635" description="Heparanase" evidence="2">
    <location>
        <begin position="22"/>
        <end position="506"/>
    </location>
</feature>
<evidence type="ECO:0000256" key="1">
    <source>
        <dbReference type="ARBA" id="ARBA00009800"/>
    </source>
</evidence>
<dbReference type="GO" id="GO:0016798">
    <property type="term" value="F:hydrolase activity, acting on glycosyl bonds"/>
    <property type="evidence" value="ECO:0007669"/>
    <property type="project" value="InterPro"/>
</dbReference>